<evidence type="ECO:0000313" key="3">
    <source>
        <dbReference type="Proteomes" id="UP000053097"/>
    </source>
</evidence>
<accession>A0A026WI63</accession>
<dbReference type="Proteomes" id="UP000053097">
    <property type="component" value="Unassembled WGS sequence"/>
</dbReference>
<gene>
    <name evidence="2" type="ORF">X777_05084</name>
</gene>
<keyword evidence="3" id="KW-1185">Reference proteome</keyword>
<feature type="region of interest" description="Disordered" evidence="1">
    <location>
        <begin position="1"/>
        <end position="51"/>
    </location>
</feature>
<dbReference type="AlphaFoldDB" id="A0A026WI63"/>
<protein>
    <submittedName>
        <fullName evidence="2">Uncharacterized protein</fullName>
    </submittedName>
</protein>
<proteinExistence type="predicted"/>
<dbReference type="EMBL" id="KK107238">
    <property type="protein sequence ID" value="EZA54799.1"/>
    <property type="molecule type" value="Genomic_DNA"/>
</dbReference>
<sequence>MHGVAESETGMAAEDDARLPVVAAESLGPRSIKHDNKRRANGGRADGAQDIPKFLEIVFTDRTIRRGCSSKPRTSLPPAR</sequence>
<evidence type="ECO:0000256" key="1">
    <source>
        <dbReference type="SAM" id="MobiDB-lite"/>
    </source>
</evidence>
<name>A0A026WI63_OOCBI</name>
<evidence type="ECO:0000313" key="2">
    <source>
        <dbReference type="EMBL" id="EZA54799.1"/>
    </source>
</evidence>
<organism evidence="2 3">
    <name type="scientific">Ooceraea biroi</name>
    <name type="common">Clonal raider ant</name>
    <name type="synonym">Cerapachys biroi</name>
    <dbReference type="NCBI Taxonomy" id="2015173"/>
    <lineage>
        <taxon>Eukaryota</taxon>
        <taxon>Metazoa</taxon>
        <taxon>Ecdysozoa</taxon>
        <taxon>Arthropoda</taxon>
        <taxon>Hexapoda</taxon>
        <taxon>Insecta</taxon>
        <taxon>Pterygota</taxon>
        <taxon>Neoptera</taxon>
        <taxon>Endopterygota</taxon>
        <taxon>Hymenoptera</taxon>
        <taxon>Apocrita</taxon>
        <taxon>Aculeata</taxon>
        <taxon>Formicoidea</taxon>
        <taxon>Formicidae</taxon>
        <taxon>Dorylinae</taxon>
        <taxon>Ooceraea</taxon>
    </lineage>
</organism>
<reference evidence="2 3" key="1">
    <citation type="journal article" date="2014" name="Curr. Biol.">
        <title>The genome of the clonal raider ant Cerapachys biroi.</title>
        <authorList>
            <person name="Oxley P.R."/>
            <person name="Ji L."/>
            <person name="Fetter-Pruneda I."/>
            <person name="McKenzie S.K."/>
            <person name="Li C."/>
            <person name="Hu H."/>
            <person name="Zhang G."/>
            <person name="Kronauer D.J."/>
        </authorList>
    </citation>
    <scope>NUCLEOTIDE SEQUENCE [LARGE SCALE GENOMIC DNA]</scope>
</reference>